<keyword evidence="2 8" id="KW-0812">Transmembrane</keyword>
<evidence type="ECO:0000256" key="8">
    <source>
        <dbReference type="SAM" id="Phobius"/>
    </source>
</evidence>
<evidence type="ECO:0000256" key="5">
    <source>
        <dbReference type="ARBA" id="ARBA00023136"/>
    </source>
</evidence>
<feature type="transmembrane region" description="Helical" evidence="8">
    <location>
        <begin position="145"/>
        <end position="178"/>
    </location>
</feature>
<evidence type="ECO:0000313" key="9">
    <source>
        <dbReference type="EMBL" id="MBB3185876.1"/>
    </source>
</evidence>
<dbReference type="InterPro" id="IPR018365">
    <property type="entry name" value="Cell_cycle_FtsW-rel_CS"/>
</dbReference>
<dbReference type="EMBL" id="JACHYB010000001">
    <property type="protein sequence ID" value="MBB3185876.1"/>
    <property type="molecule type" value="Genomic_DNA"/>
</dbReference>
<dbReference type="GO" id="GO:0051301">
    <property type="term" value="P:cell division"/>
    <property type="evidence" value="ECO:0007669"/>
    <property type="project" value="InterPro"/>
</dbReference>
<organism evidence="9 10">
    <name type="scientific">Microbacter margulisiae</name>
    <dbReference type="NCBI Taxonomy" id="1350067"/>
    <lineage>
        <taxon>Bacteria</taxon>
        <taxon>Pseudomonadati</taxon>
        <taxon>Bacteroidota</taxon>
        <taxon>Bacteroidia</taxon>
        <taxon>Bacteroidales</taxon>
        <taxon>Porphyromonadaceae</taxon>
        <taxon>Microbacter</taxon>
    </lineage>
</organism>
<evidence type="ECO:0000256" key="1">
    <source>
        <dbReference type="ARBA" id="ARBA00004141"/>
    </source>
</evidence>
<feature type="transmembrane region" description="Helical" evidence="8">
    <location>
        <begin position="454"/>
        <end position="475"/>
    </location>
</feature>
<feature type="transmembrane region" description="Helical" evidence="8">
    <location>
        <begin position="269"/>
        <end position="288"/>
    </location>
</feature>
<dbReference type="GO" id="GO:0032153">
    <property type="term" value="C:cell division site"/>
    <property type="evidence" value="ECO:0007669"/>
    <property type="project" value="TreeGrafter"/>
</dbReference>
<dbReference type="GO" id="GO:0005886">
    <property type="term" value="C:plasma membrane"/>
    <property type="evidence" value="ECO:0007669"/>
    <property type="project" value="TreeGrafter"/>
</dbReference>
<protein>
    <recommendedName>
        <fullName evidence="7">Cell wall polymerase</fullName>
    </recommendedName>
    <alternativeName>
        <fullName evidence="6">Peptidoglycan polymerase</fullName>
    </alternativeName>
</protein>
<feature type="transmembrane region" description="Helical" evidence="8">
    <location>
        <begin position="53"/>
        <end position="70"/>
    </location>
</feature>
<dbReference type="AlphaFoldDB" id="A0A7W5DN24"/>
<dbReference type="PROSITE" id="PS00428">
    <property type="entry name" value="FTSW_RODA_SPOVE"/>
    <property type="match status" value="1"/>
</dbReference>
<evidence type="ECO:0000256" key="2">
    <source>
        <dbReference type="ARBA" id="ARBA00022692"/>
    </source>
</evidence>
<dbReference type="PANTHER" id="PTHR30474">
    <property type="entry name" value="CELL CYCLE PROTEIN"/>
    <property type="match status" value="1"/>
</dbReference>
<reference evidence="9 10" key="1">
    <citation type="submission" date="2020-08" db="EMBL/GenBank/DDBJ databases">
        <title>Genomic Encyclopedia of Type Strains, Phase IV (KMG-IV): sequencing the most valuable type-strain genomes for metagenomic binning, comparative biology and taxonomic classification.</title>
        <authorList>
            <person name="Goeker M."/>
        </authorList>
    </citation>
    <scope>NUCLEOTIDE SEQUENCE [LARGE SCALE GENOMIC DNA]</scope>
    <source>
        <strain evidence="9 10">DSM 27471</strain>
    </source>
</reference>
<sequence length="484" mass="54842">MARKIQLSRLLDKWVILIFLIMIIFGWFNVYGASYGFHQTNFWGFEYRSGKQLIWIACAFVIGGIILLLDSKYYEQLAYIFYVAVLFLLAITIFVAPNIKGSHSWLVFGPVSFQPAELAKLATALALAKYISHPGFSLSKREDAMWVFSIILVPFILIVLQSETGSALVFLAFFLMLYREGLPGIFLLIVACLILLFLIVLPLSEVPIYSNVGSLGFLLALSIIYVIEIGAIIAYERDWKLVRYFALASLVLFGIGLLLQNWYNIVFDKISLVLVIASSLYLLFLFLFKRKRSYLWIGLFAIGATIVSFSGDYFFDHVLEQHQRTRIAVVLGMENDPRGVGYNVNQSKIAIGSGGFWGKGFLQGTQTKLKYVPEQDTDFIFCTVGEEYGFVGSAVVLVLYVLLLFRLIKIAESYRDTFTRVYTYSIVSIMFFHVVINVGMVLGLTPVIGIPLPFFSYGGSSLWSFTVMLFIILRLDVSQKLRFR</sequence>
<accession>A0A7W5DN24</accession>
<evidence type="ECO:0000313" key="10">
    <source>
        <dbReference type="Proteomes" id="UP000544222"/>
    </source>
</evidence>
<comment type="caution">
    <text evidence="9">The sequence shown here is derived from an EMBL/GenBank/DDBJ whole genome shotgun (WGS) entry which is preliminary data.</text>
</comment>
<dbReference type="Proteomes" id="UP000544222">
    <property type="component" value="Unassembled WGS sequence"/>
</dbReference>
<evidence type="ECO:0000256" key="3">
    <source>
        <dbReference type="ARBA" id="ARBA00022960"/>
    </source>
</evidence>
<evidence type="ECO:0000256" key="4">
    <source>
        <dbReference type="ARBA" id="ARBA00022989"/>
    </source>
</evidence>
<feature type="transmembrane region" description="Helical" evidence="8">
    <location>
        <begin position="185"/>
        <end position="203"/>
    </location>
</feature>
<dbReference type="GO" id="GO:0008360">
    <property type="term" value="P:regulation of cell shape"/>
    <property type="evidence" value="ECO:0007669"/>
    <property type="project" value="UniProtKB-KW"/>
</dbReference>
<evidence type="ECO:0000256" key="6">
    <source>
        <dbReference type="ARBA" id="ARBA00032370"/>
    </source>
</evidence>
<name>A0A7W5DN24_9PORP</name>
<dbReference type="InterPro" id="IPR001182">
    <property type="entry name" value="FtsW/RodA"/>
</dbReference>
<gene>
    <name evidence="9" type="ORF">FHX64_000039</name>
</gene>
<feature type="transmembrane region" description="Helical" evidence="8">
    <location>
        <begin position="421"/>
        <end position="442"/>
    </location>
</feature>
<feature type="transmembrane region" description="Helical" evidence="8">
    <location>
        <begin position="295"/>
        <end position="315"/>
    </location>
</feature>
<feature type="transmembrane region" description="Helical" evidence="8">
    <location>
        <begin position="242"/>
        <end position="263"/>
    </location>
</feature>
<feature type="transmembrane region" description="Helical" evidence="8">
    <location>
        <begin position="388"/>
        <end position="409"/>
    </location>
</feature>
<keyword evidence="3" id="KW-0133">Cell shape</keyword>
<keyword evidence="4 8" id="KW-1133">Transmembrane helix</keyword>
<comment type="subcellular location">
    <subcellularLocation>
        <location evidence="1">Membrane</location>
        <topology evidence="1">Multi-pass membrane protein</topology>
    </subcellularLocation>
</comment>
<keyword evidence="5 8" id="KW-0472">Membrane</keyword>
<feature type="transmembrane region" description="Helical" evidence="8">
    <location>
        <begin position="14"/>
        <end position="33"/>
    </location>
</feature>
<evidence type="ECO:0000256" key="7">
    <source>
        <dbReference type="ARBA" id="ARBA00033270"/>
    </source>
</evidence>
<dbReference type="NCBIfam" id="NF037961">
    <property type="entry name" value="RodA_shape"/>
    <property type="match status" value="2"/>
</dbReference>
<keyword evidence="10" id="KW-1185">Reference proteome</keyword>
<feature type="transmembrane region" description="Helical" evidence="8">
    <location>
        <begin position="77"/>
        <end position="96"/>
    </location>
</feature>
<dbReference type="Pfam" id="PF01098">
    <property type="entry name" value="FTSW_RODA_SPOVE"/>
    <property type="match status" value="2"/>
</dbReference>
<dbReference type="PANTHER" id="PTHR30474:SF1">
    <property type="entry name" value="PEPTIDOGLYCAN GLYCOSYLTRANSFERASE MRDB"/>
    <property type="match status" value="1"/>
</dbReference>
<dbReference type="GO" id="GO:0015648">
    <property type="term" value="F:lipid-linked peptidoglycan transporter activity"/>
    <property type="evidence" value="ECO:0007669"/>
    <property type="project" value="TreeGrafter"/>
</dbReference>
<proteinExistence type="predicted"/>
<feature type="transmembrane region" description="Helical" evidence="8">
    <location>
        <begin position="215"/>
        <end position="235"/>
    </location>
</feature>